<evidence type="ECO:0000256" key="1">
    <source>
        <dbReference type="ARBA" id="ARBA00003236"/>
    </source>
</evidence>
<dbReference type="EMBL" id="LGLV01000017">
    <property type="protein sequence ID" value="OBZ92893.1"/>
    <property type="molecule type" value="Genomic_DNA"/>
</dbReference>
<evidence type="ECO:0000256" key="4">
    <source>
        <dbReference type="ARBA" id="ARBA00022729"/>
    </source>
</evidence>
<evidence type="ECO:0000313" key="8">
    <source>
        <dbReference type="Proteomes" id="UP000093111"/>
    </source>
</evidence>
<proteinExistence type="inferred from homology"/>
<reference evidence="7 8" key="1">
    <citation type="journal article" date="2016" name="Syst. Appl. Microbiol.">
        <title>Pararhizobium polonicum sp. nov. isolated from tumors on stone fruit rootstocks.</title>
        <authorList>
            <person name="Pulawska J."/>
            <person name="Kuzmanovic N."/>
            <person name="Willems A."/>
            <person name="Pothier J.F."/>
        </authorList>
    </citation>
    <scope>NUCLEOTIDE SEQUENCE [LARGE SCALE GENOMIC DNA]</scope>
    <source>
        <strain evidence="7 8">F5.1</strain>
    </source>
</reference>
<gene>
    <name evidence="7" type="ORF">ADU59_24540</name>
</gene>
<comment type="similarity">
    <text evidence="2">Belongs to the polysaccharide deacetylase family.</text>
</comment>
<evidence type="ECO:0000259" key="6">
    <source>
        <dbReference type="PROSITE" id="PS51677"/>
    </source>
</evidence>
<dbReference type="PANTHER" id="PTHR34216:SF7">
    <property type="entry name" value="POLY-BETA-1,6-N-ACETYL-D-GLUCOSAMINE N-DEACETYLASE"/>
    <property type="match status" value="1"/>
</dbReference>
<dbReference type="PANTHER" id="PTHR34216">
    <property type="match status" value="1"/>
</dbReference>
<accession>A0A1C7NV57</accession>
<dbReference type="PATRIC" id="fig|1612624.7.peg.2610"/>
<dbReference type="Pfam" id="PF01522">
    <property type="entry name" value="Polysacc_deac_1"/>
    <property type="match status" value="1"/>
</dbReference>
<evidence type="ECO:0000256" key="2">
    <source>
        <dbReference type="ARBA" id="ARBA00010973"/>
    </source>
</evidence>
<comment type="function">
    <text evidence="1">Is involved in generating a small heat-stable compound (Nod), an acylated oligomer of N-acetylglucosamine, that stimulates mitosis in various plant protoplasts.</text>
</comment>
<dbReference type="AlphaFoldDB" id="A0A1C7NV57"/>
<keyword evidence="4" id="KW-0732">Signal</keyword>
<dbReference type="Gene3D" id="3.20.20.370">
    <property type="entry name" value="Glycoside hydrolase/deacetylase"/>
    <property type="match status" value="1"/>
</dbReference>
<organism evidence="7 8">
    <name type="scientific">Pararhizobium polonicum</name>
    <dbReference type="NCBI Taxonomy" id="1612624"/>
    <lineage>
        <taxon>Bacteria</taxon>
        <taxon>Pseudomonadati</taxon>
        <taxon>Pseudomonadota</taxon>
        <taxon>Alphaproteobacteria</taxon>
        <taxon>Hyphomicrobiales</taxon>
        <taxon>Rhizobiaceae</taxon>
        <taxon>Rhizobium/Agrobacterium group</taxon>
        <taxon>Pararhizobium</taxon>
    </lineage>
</organism>
<evidence type="ECO:0000256" key="5">
    <source>
        <dbReference type="ARBA" id="ARBA00032976"/>
    </source>
</evidence>
<feature type="domain" description="NodB homology" evidence="6">
    <location>
        <begin position="97"/>
        <end position="346"/>
    </location>
</feature>
<keyword evidence="8" id="KW-1185">Reference proteome</keyword>
<dbReference type="SUPFAM" id="SSF88713">
    <property type="entry name" value="Glycoside hydrolase/deacetylase"/>
    <property type="match status" value="1"/>
</dbReference>
<evidence type="ECO:0000256" key="3">
    <source>
        <dbReference type="ARBA" id="ARBA00020071"/>
    </source>
</evidence>
<dbReference type="InterPro" id="IPR051398">
    <property type="entry name" value="Polysacch_Deacetylase"/>
</dbReference>
<name>A0A1C7NV57_9HYPH</name>
<dbReference type="STRING" id="1612624.ADU59_24540"/>
<dbReference type="GO" id="GO:0016810">
    <property type="term" value="F:hydrolase activity, acting on carbon-nitrogen (but not peptide) bonds"/>
    <property type="evidence" value="ECO:0007669"/>
    <property type="project" value="InterPro"/>
</dbReference>
<dbReference type="Proteomes" id="UP000093111">
    <property type="component" value="Unassembled WGS sequence"/>
</dbReference>
<evidence type="ECO:0000313" key="7">
    <source>
        <dbReference type="EMBL" id="OBZ92893.1"/>
    </source>
</evidence>
<comment type="caution">
    <text evidence="7">The sequence shown here is derived from an EMBL/GenBank/DDBJ whole genome shotgun (WGS) entry which is preliminary data.</text>
</comment>
<dbReference type="GO" id="GO:0005975">
    <property type="term" value="P:carbohydrate metabolic process"/>
    <property type="evidence" value="ECO:0007669"/>
    <property type="project" value="InterPro"/>
</dbReference>
<protein>
    <recommendedName>
        <fullName evidence="3">Chitooligosaccharide deacetylase</fullName>
    </recommendedName>
    <alternativeName>
        <fullName evidence="5">Nodulation protein B</fullName>
    </alternativeName>
</protein>
<dbReference type="InterPro" id="IPR011330">
    <property type="entry name" value="Glyco_hydro/deAcase_b/a-brl"/>
</dbReference>
<dbReference type="PROSITE" id="PS51677">
    <property type="entry name" value="NODB"/>
    <property type="match status" value="1"/>
</dbReference>
<sequence>MKNMLRQLAKRAAITGGLEAARLLHAGGLMRTARGRGAIFTLHHIRPKRARLFDPNAHLEITPEFLDTAIVQLKRDGYRFIALDTLPSHLASDNPQPAAVFTLDDGYRNNLDHAAPVFARHGVPFTIFVAGGFADRTHTLWWETLADLLEWQSSLTFDFGGGNETLALGSVAQKQAAFNRFADFIHSTDEATAIQRLNATAQTHGIDAFKITADLTLDEAGLRRLIEHPLASLGAHTISHRAVARLTDDAARSEMDRSATRVEQITGRRPAALAYPYGDVPAVSPRDHHLARELGFTTAVTTQPGMLATGIDTAALPRISLNGHFQKAGYVSALASGIPFRLMRRR</sequence>
<dbReference type="InterPro" id="IPR002509">
    <property type="entry name" value="NODB_dom"/>
</dbReference>